<proteinExistence type="inferred from homology"/>
<dbReference type="GO" id="GO:0005524">
    <property type="term" value="F:ATP binding"/>
    <property type="evidence" value="ECO:0007669"/>
    <property type="project" value="UniProtKB-KW"/>
</dbReference>
<comment type="function">
    <text evidence="10">Component of the origin recognition complex (ORC) that binds origins of replication.</text>
</comment>
<evidence type="ECO:0000256" key="8">
    <source>
        <dbReference type="ARBA" id="ARBA00023242"/>
    </source>
</evidence>
<evidence type="ECO:0000256" key="6">
    <source>
        <dbReference type="ARBA" id="ARBA00022840"/>
    </source>
</evidence>
<evidence type="ECO:0000256" key="7">
    <source>
        <dbReference type="ARBA" id="ARBA00023125"/>
    </source>
</evidence>
<dbReference type="FunCoup" id="A0A7E5WMR3">
    <property type="interactions" value="2267"/>
</dbReference>
<dbReference type="PANTHER" id="PTHR12087">
    <property type="entry name" value="ORIGIN RECOGNITION COMPLEX SUBUNIT 4"/>
    <property type="match status" value="1"/>
</dbReference>
<dbReference type="GeneID" id="113504114"/>
<dbReference type="SUPFAM" id="SSF52540">
    <property type="entry name" value="P-loop containing nucleoside triphosphate hydrolases"/>
    <property type="match status" value="1"/>
</dbReference>
<comment type="similarity">
    <text evidence="2 10">Belongs to the ORC4 family.</text>
</comment>
<dbReference type="AlphaFoldDB" id="A0A7E5WMR3"/>
<keyword evidence="6" id="KW-0067">ATP-binding</keyword>
<dbReference type="GO" id="GO:0003688">
    <property type="term" value="F:DNA replication origin binding"/>
    <property type="evidence" value="ECO:0007669"/>
    <property type="project" value="TreeGrafter"/>
</dbReference>
<dbReference type="FunFam" id="3.40.50.300:FF:000649">
    <property type="entry name" value="Origin recognition complex subunit 4"/>
    <property type="match status" value="1"/>
</dbReference>
<dbReference type="CTD" id="5000"/>
<organism evidence="12 13">
    <name type="scientific">Trichoplusia ni</name>
    <name type="common">Cabbage looper</name>
    <dbReference type="NCBI Taxonomy" id="7111"/>
    <lineage>
        <taxon>Eukaryota</taxon>
        <taxon>Metazoa</taxon>
        <taxon>Ecdysozoa</taxon>
        <taxon>Arthropoda</taxon>
        <taxon>Hexapoda</taxon>
        <taxon>Insecta</taxon>
        <taxon>Pterygota</taxon>
        <taxon>Neoptera</taxon>
        <taxon>Endopterygota</taxon>
        <taxon>Lepidoptera</taxon>
        <taxon>Glossata</taxon>
        <taxon>Ditrysia</taxon>
        <taxon>Noctuoidea</taxon>
        <taxon>Noctuidae</taxon>
        <taxon>Plusiinae</taxon>
        <taxon>Trichoplusia</taxon>
    </lineage>
</organism>
<dbReference type="Gene3D" id="3.40.50.300">
    <property type="entry name" value="P-loop containing nucleotide triphosphate hydrolases"/>
    <property type="match status" value="1"/>
</dbReference>
<name>A0A7E5WMR3_TRINI</name>
<dbReference type="KEGG" id="tnl:113504114"/>
<evidence type="ECO:0000256" key="5">
    <source>
        <dbReference type="ARBA" id="ARBA00022741"/>
    </source>
</evidence>
<dbReference type="RefSeq" id="XP_026742040.1">
    <property type="nucleotide sequence ID" value="XM_026886239.1"/>
</dbReference>
<evidence type="ECO:0000256" key="2">
    <source>
        <dbReference type="ARBA" id="ARBA00005334"/>
    </source>
</evidence>
<protein>
    <recommendedName>
        <fullName evidence="3 10">Origin recognition complex subunit 4</fullName>
    </recommendedName>
</protein>
<dbReference type="InterPro" id="IPR003593">
    <property type="entry name" value="AAA+_ATPase"/>
</dbReference>
<dbReference type="SMART" id="SM00382">
    <property type="entry name" value="AAA"/>
    <property type="match status" value="1"/>
</dbReference>
<feature type="domain" description="AAA+ ATPase" evidence="11">
    <location>
        <begin position="54"/>
        <end position="216"/>
    </location>
</feature>
<evidence type="ECO:0000259" key="11">
    <source>
        <dbReference type="SMART" id="SM00382"/>
    </source>
</evidence>
<keyword evidence="8 10" id="KW-0539">Nucleus</keyword>
<dbReference type="PANTHER" id="PTHR12087:SF0">
    <property type="entry name" value="ORIGIN RECOGNITION COMPLEX SUBUNIT 4"/>
    <property type="match status" value="1"/>
</dbReference>
<gene>
    <name evidence="13" type="primary">LOC113504114</name>
</gene>
<dbReference type="InterPro" id="IPR003959">
    <property type="entry name" value="ATPase_AAA_core"/>
</dbReference>
<evidence type="ECO:0000256" key="3">
    <source>
        <dbReference type="ARBA" id="ARBA00019083"/>
    </source>
</evidence>
<dbReference type="OrthoDB" id="343623at2759"/>
<keyword evidence="5" id="KW-0547">Nucleotide-binding</keyword>
<dbReference type="Proteomes" id="UP000322000">
    <property type="component" value="Chromosome 21"/>
</dbReference>
<dbReference type="GO" id="GO:0006270">
    <property type="term" value="P:DNA replication initiation"/>
    <property type="evidence" value="ECO:0007669"/>
    <property type="project" value="TreeGrafter"/>
</dbReference>
<evidence type="ECO:0000256" key="10">
    <source>
        <dbReference type="PIRNR" id="PIRNR007858"/>
    </source>
</evidence>
<dbReference type="InterPro" id="IPR032705">
    <property type="entry name" value="ORC4_C"/>
</dbReference>
<dbReference type="InterPro" id="IPR016527">
    <property type="entry name" value="ORC4"/>
</dbReference>
<dbReference type="GO" id="GO:0016887">
    <property type="term" value="F:ATP hydrolysis activity"/>
    <property type="evidence" value="ECO:0007669"/>
    <property type="project" value="InterPro"/>
</dbReference>
<comment type="subunit">
    <text evidence="9">Component of ORC, a complex composed of at least 6 subunits: ORC1, ORC2, ORC3, ORC4, ORC5 and ORC6. ORC is regulated in a cell-cycle dependent manner. It is sequentially assembled at the exit from anaphase of mitosis and disassembled as cells enter S phase. Interacts with DBF4. Interacts with POLQ.</text>
</comment>
<evidence type="ECO:0000256" key="9">
    <source>
        <dbReference type="ARBA" id="ARBA00046777"/>
    </source>
</evidence>
<accession>A0A7E5WMR3</accession>
<keyword evidence="12" id="KW-1185">Reference proteome</keyword>
<evidence type="ECO:0000256" key="4">
    <source>
        <dbReference type="ARBA" id="ARBA00022705"/>
    </source>
</evidence>
<sequence length="489" mass="55641">MCGLQTENPLEVQIKLIRKYLKLKIMADNESFHGHPQERNHVYDLFKRTVAHGESHSALMIGPRGSGKTTLINSVLQQISKEVDLSNDALVIRLNGLIHSDDKISLKSITAQMQLENAVGDRVFGTFAENLAFLLSCLQSGADRRCKSMLFILEEFDMFCHVGRTQTLLYNLFDITHSAQAPMCVLGVTNRIDVVELLEKRVKSRFSHRHIFIFPNEDSEGAPHAKYRDRLVNTLCLPRTKTVATPKKKGRSRKSTVTSEDLMEIDQETTSLPDSILSRHTDLQNLDQEFLQDWNAHVTGLAEEQKVLDCLEKLCYYTVNEQIFRNVLFELVSKLSVNKPYIDVSDLSAIIDKTVAPEHRVKLLQSLSILELSLVIAMKHGMEIFDGEPMNFEMVLHRYTKFSNSNSSTQTVPRPVILKAFEHLQELEIIMPVRTTDSIYNTTDTTASRVQKEYKLFTLAIPSDDISEAVKNFKALPTEISHWYNNSVV</sequence>
<evidence type="ECO:0000256" key="1">
    <source>
        <dbReference type="ARBA" id="ARBA00004123"/>
    </source>
</evidence>
<dbReference type="GO" id="GO:0005664">
    <property type="term" value="C:nuclear origin of replication recognition complex"/>
    <property type="evidence" value="ECO:0007669"/>
    <property type="project" value="TreeGrafter"/>
</dbReference>
<dbReference type="PIRSF" id="PIRSF007858">
    <property type="entry name" value="ORC4"/>
    <property type="match status" value="1"/>
</dbReference>
<keyword evidence="4 10" id="KW-0235">DNA replication</keyword>
<comment type="subcellular location">
    <subcellularLocation>
        <location evidence="1 10">Nucleus</location>
    </subcellularLocation>
</comment>
<reference evidence="13" key="1">
    <citation type="submission" date="2025-08" db="UniProtKB">
        <authorList>
            <consortium name="RefSeq"/>
        </authorList>
    </citation>
    <scope>IDENTIFICATION</scope>
</reference>
<dbReference type="Pfam" id="PF14629">
    <property type="entry name" value="ORC4_C"/>
    <property type="match status" value="1"/>
</dbReference>
<keyword evidence="7 10" id="KW-0238">DNA-binding</keyword>
<dbReference type="InterPro" id="IPR027417">
    <property type="entry name" value="P-loop_NTPase"/>
</dbReference>
<evidence type="ECO:0000313" key="12">
    <source>
        <dbReference type="Proteomes" id="UP000322000"/>
    </source>
</evidence>
<dbReference type="GO" id="GO:0005737">
    <property type="term" value="C:cytoplasm"/>
    <property type="evidence" value="ECO:0007669"/>
    <property type="project" value="UniProtKB-ARBA"/>
</dbReference>
<evidence type="ECO:0000313" key="13">
    <source>
        <dbReference type="RefSeq" id="XP_026742040.1"/>
    </source>
</evidence>
<dbReference type="Pfam" id="PF00004">
    <property type="entry name" value="AAA"/>
    <property type="match status" value="1"/>
</dbReference>
<dbReference type="InParanoid" id="A0A7E5WMR3"/>